<evidence type="ECO:0000313" key="1">
    <source>
        <dbReference type="EMBL" id="RZC81412.1"/>
    </source>
</evidence>
<accession>A0A4Y7L9Q5</accession>
<reference evidence="1 2" key="1">
    <citation type="journal article" date="2018" name="Science">
        <title>The opium poppy genome and morphinan production.</title>
        <authorList>
            <person name="Guo L."/>
            <person name="Winzer T."/>
            <person name="Yang X."/>
            <person name="Li Y."/>
            <person name="Ning Z."/>
            <person name="He Z."/>
            <person name="Teodor R."/>
            <person name="Lu Y."/>
            <person name="Bowser T.A."/>
            <person name="Graham I.A."/>
            <person name="Ye K."/>
        </authorList>
    </citation>
    <scope>NUCLEOTIDE SEQUENCE [LARGE SCALE GENOMIC DNA]</scope>
    <source>
        <strain evidence="2">cv. HN1</strain>
        <tissue evidence="1">Leaves</tissue>
    </source>
</reference>
<proteinExistence type="predicted"/>
<sequence>MEFGGIAAAVEVVEKDVYVMICFGYGISEVQFMKNGEQRVVGSNCCESLEKLQVQKKTVFLSKVGSFEDQKDGSIFEEENE</sequence>
<dbReference type="EMBL" id="CM010724">
    <property type="protein sequence ID" value="RZC81412.1"/>
    <property type="molecule type" value="Genomic_DNA"/>
</dbReference>
<dbReference type="AlphaFoldDB" id="A0A4Y7L9Q5"/>
<dbReference type="Gramene" id="RZC81412">
    <property type="protein sequence ID" value="RZC81412"/>
    <property type="gene ID" value="C5167_043988"/>
</dbReference>
<keyword evidence="2" id="KW-1185">Reference proteome</keyword>
<organism evidence="1 2">
    <name type="scientific">Papaver somniferum</name>
    <name type="common">Opium poppy</name>
    <dbReference type="NCBI Taxonomy" id="3469"/>
    <lineage>
        <taxon>Eukaryota</taxon>
        <taxon>Viridiplantae</taxon>
        <taxon>Streptophyta</taxon>
        <taxon>Embryophyta</taxon>
        <taxon>Tracheophyta</taxon>
        <taxon>Spermatophyta</taxon>
        <taxon>Magnoliopsida</taxon>
        <taxon>Ranunculales</taxon>
        <taxon>Papaveraceae</taxon>
        <taxon>Papaveroideae</taxon>
        <taxon>Papaver</taxon>
    </lineage>
</organism>
<name>A0A4Y7L9Q5_PAPSO</name>
<evidence type="ECO:0000313" key="2">
    <source>
        <dbReference type="Proteomes" id="UP000316621"/>
    </source>
</evidence>
<gene>
    <name evidence="1" type="ORF">C5167_043988</name>
</gene>
<dbReference type="Proteomes" id="UP000316621">
    <property type="component" value="Chromosome 10"/>
</dbReference>
<protein>
    <submittedName>
        <fullName evidence="1">Uncharacterized protein</fullName>
    </submittedName>
</protein>